<dbReference type="AlphaFoldDB" id="A0A2T9Z716"/>
<dbReference type="STRING" id="133381.A0A2T9Z716"/>
<dbReference type="InterPro" id="IPR000092">
    <property type="entry name" value="Polyprenyl_synt"/>
</dbReference>
<dbReference type="Gene3D" id="1.10.600.10">
    <property type="entry name" value="Farnesyl Diphosphate Synthase"/>
    <property type="match status" value="1"/>
</dbReference>
<evidence type="ECO:0000256" key="3">
    <source>
        <dbReference type="ARBA" id="ARBA00022679"/>
    </source>
</evidence>
<dbReference type="GO" id="GO:0008299">
    <property type="term" value="P:isoprenoid biosynthetic process"/>
    <property type="evidence" value="ECO:0007669"/>
    <property type="project" value="UniProtKB-KW"/>
</dbReference>
<comment type="cofactor">
    <cofactor evidence="1">
        <name>Mg(2+)</name>
        <dbReference type="ChEBI" id="CHEBI:18420"/>
    </cofactor>
</comment>
<dbReference type="PANTHER" id="PTHR12001:SF69">
    <property type="entry name" value="ALL TRANS-POLYPRENYL-DIPHOSPHATE SYNTHASE PDSS1"/>
    <property type="match status" value="1"/>
</dbReference>
<comment type="caution">
    <text evidence="7">The sequence shown here is derived from an EMBL/GenBank/DDBJ whole genome shotgun (WGS) entry which is preliminary data.</text>
</comment>
<dbReference type="PANTHER" id="PTHR12001">
    <property type="entry name" value="GERANYLGERANYL PYROPHOSPHATE SYNTHASE"/>
    <property type="match status" value="1"/>
</dbReference>
<accession>A0A2T9Z716</accession>
<keyword evidence="8" id="KW-1185">Reference proteome</keyword>
<dbReference type="GO" id="GO:1990234">
    <property type="term" value="C:transferase complex"/>
    <property type="evidence" value="ECO:0007669"/>
    <property type="project" value="TreeGrafter"/>
</dbReference>
<dbReference type="CDD" id="cd00685">
    <property type="entry name" value="Trans_IPPS_HT"/>
    <property type="match status" value="1"/>
</dbReference>
<reference evidence="7 8" key="1">
    <citation type="journal article" date="2018" name="MBio">
        <title>Comparative Genomics Reveals the Core Gene Toolbox for the Fungus-Insect Symbiosis.</title>
        <authorList>
            <person name="Wang Y."/>
            <person name="Stata M."/>
            <person name="Wang W."/>
            <person name="Stajich J.E."/>
            <person name="White M.M."/>
            <person name="Moncalvo J.M."/>
        </authorList>
    </citation>
    <scope>NUCLEOTIDE SEQUENCE [LARGE SCALE GENOMIC DNA]</scope>
    <source>
        <strain evidence="7 8">SC-DP-2</strain>
    </source>
</reference>
<keyword evidence="6" id="KW-0414">Isoprene biosynthesis</keyword>
<evidence type="ECO:0000313" key="7">
    <source>
        <dbReference type="EMBL" id="PVV00380.1"/>
    </source>
</evidence>
<evidence type="ECO:0000256" key="4">
    <source>
        <dbReference type="ARBA" id="ARBA00022723"/>
    </source>
</evidence>
<dbReference type="InterPro" id="IPR008949">
    <property type="entry name" value="Isoprenoid_synthase_dom_sf"/>
</dbReference>
<name>A0A2T9Z716_9FUNG</name>
<dbReference type="GO" id="GO:0046872">
    <property type="term" value="F:metal ion binding"/>
    <property type="evidence" value="ECO:0007669"/>
    <property type="project" value="UniProtKB-KW"/>
</dbReference>
<evidence type="ECO:0000256" key="5">
    <source>
        <dbReference type="ARBA" id="ARBA00022842"/>
    </source>
</evidence>
<dbReference type="Pfam" id="PF00348">
    <property type="entry name" value="polyprenyl_synt"/>
    <property type="match status" value="2"/>
</dbReference>
<dbReference type="GO" id="GO:0006744">
    <property type="term" value="P:ubiquinone biosynthetic process"/>
    <property type="evidence" value="ECO:0007669"/>
    <property type="project" value="TreeGrafter"/>
</dbReference>
<evidence type="ECO:0000313" key="8">
    <source>
        <dbReference type="Proteomes" id="UP000245609"/>
    </source>
</evidence>
<comment type="similarity">
    <text evidence="2">Belongs to the FPP/GGPP synthase family.</text>
</comment>
<dbReference type="GO" id="GO:0004659">
    <property type="term" value="F:prenyltransferase activity"/>
    <property type="evidence" value="ECO:0007669"/>
    <property type="project" value="InterPro"/>
</dbReference>
<protein>
    <submittedName>
        <fullName evidence="7">Uncharacterized protein</fullName>
    </submittedName>
</protein>
<dbReference type="Proteomes" id="UP000245609">
    <property type="component" value="Unassembled WGS sequence"/>
</dbReference>
<evidence type="ECO:0000256" key="6">
    <source>
        <dbReference type="ARBA" id="ARBA00023229"/>
    </source>
</evidence>
<evidence type="ECO:0000256" key="2">
    <source>
        <dbReference type="ARBA" id="ARBA00006706"/>
    </source>
</evidence>
<keyword evidence="4" id="KW-0479">Metal-binding</keyword>
<gene>
    <name evidence="7" type="ORF">BB560_005243</name>
</gene>
<dbReference type="EMBL" id="MBFS01002049">
    <property type="protein sequence ID" value="PVV00380.1"/>
    <property type="molecule type" value="Genomic_DNA"/>
</dbReference>
<sequence>MSRVKDFVANATMNLRRLVFEPSASRPLAQFASKNLKVAQALQQLDSNLEQSPSTHLNSPNPNFSQQPIAKAEVSSLQFSQPQSEPYVSGQNSYNNFQLASDLILNPDQQNSVSSEVIINYLREPIHASSITLNDSPDVEFDVPKSYEFAIKEALALVHPEMEKIDPIKLVGSEIKHVAGNITKLLETGNPFLSRVARYYFQSTGKQIRPLVLLLLSQTINNLTLENSSLTGDFTIIDQSISKDLDCDSLSSFRNDLIRNALKASNETFYQPAINELGEKILPTQKRLAEITELIHTASLIHDDIIDNSDTRRDNPTAHQVFGNKIAVLAGDFLLARASISLARLRVPEVVELLATAIMDLVEGEFKQLKNVEKPKSVFLNSSYPTEEVFAYYIMKTYMKTSSLFANSSRAAAVLAGASEQVSEIAYLFGKNLGTAFQVSILCIPLNVYSAALGFQILVDDLLDFTVSQSQAGKPVGADLKLGIATAPVLYAWQQYPQLAALVKRRFKEPGDTKTTWELVHKSDGLLKTRKLVIEHAQKAMCALCLLPPSPSRQALLQLTNSLIYRKA</sequence>
<organism evidence="7 8">
    <name type="scientific">Smittium megazygosporum</name>
    <dbReference type="NCBI Taxonomy" id="133381"/>
    <lineage>
        <taxon>Eukaryota</taxon>
        <taxon>Fungi</taxon>
        <taxon>Fungi incertae sedis</taxon>
        <taxon>Zoopagomycota</taxon>
        <taxon>Kickxellomycotina</taxon>
        <taxon>Harpellomycetes</taxon>
        <taxon>Harpellales</taxon>
        <taxon>Legeriomycetaceae</taxon>
        <taxon>Smittium</taxon>
    </lineage>
</organism>
<dbReference type="SUPFAM" id="SSF48576">
    <property type="entry name" value="Terpenoid synthases"/>
    <property type="match status" value="1"/>
</dbReference>
<proteinExistence type="inferred from homology"/>
<keyword evidence="5" id="KW-0460">Magnesium</keyword>
<dbReference type="OrthoDB" id="9927103at2759"/>
<evidence type="ECO:0000256" key="1">
    <source>
        <dbReference type="ARBA" id="ARBA00001946"/>
    </source>
</evidence>
<keyword evidence="3" id="KW-0808">Transferase</keyword>